<keyword evidence="3 4" id="KW-0539">Nucleus</keyword>
<evidence type="ECO:0000313" key="8">
    <source>
        <dbReference type="Proteomes" id="UP000005222"/>
    </source>
</evidence>
<evidence type="ECO:0000256" key="5">
    <source>
        <dbReference type="SAM" id="MobiDB-lite"/>
    </source>
</evidence>
<accession>G8YBT2</accession>
<evidence type="ECO:0000256" key="4">
    <source>
        <dbReference type="PROSITE-ProRule" id="PRU00108"/>
    </source>
</evidence>
<sequence>MNDTQQKVKLPPISNIIGEGHRMESGFAAGPANPSAVAPGYGPAMMPAGAPLWRSNGIVYHTGWYGGGGAPRDNYTTTSGAASGYPAVSGGFAPFPVLRPGRSSLSSPGSSASNSASSTPLAGGAFVPLPVVKQHTLTPPGVASAMAGGSSMPPISHVAGSTRSSPSSLRPVMDNTSASPMPSNVAVASGHEVPISIAPGVMVRPSANSNDGSAVNNGAHGSNKRKTRNNLPKETTYILIKWLNEHISHPYPNSFEKNQLMMSTGLNQQQLSNWFINARRRKIKMLKERQQQQQDKLVESGSHSASHTDASSASASPGPASEPGPAASESPSTQSSSQAVSRESSVPSDAPSK</sequence>
<dbReference type="AlphaFoldDB" id="G8YBT2"/>
<proteinExistence type="predicted"/>
<evidence type="ECO:0000256" key="2">
    <source>
        <dbReference type="ARBA" id="ARBA00023155"/>
    </source>
</evidence>
<feature type="region of interest" description="Disordered" evidence="5">
    <location>
        <begin position="207"/>
        <end position="230"/>
    </location>
</feature>
<organism evidence="7 8">
    <name type="scientific">Pichia sorbitophila (strain ATCC MYA-4447 / BCRC 22081 / CBS 7064 / NBRC 10061 / NRRL Y-12695)</name>
    <name type="common">Hybrid yeast</name>
    <dbReference type="NCBI Taxonomy" id="559304"/>
    <lineage>
        <taxon>Eukaryota</taxon>
        <taxon>Fungi</taxon>
        <taxon>Dikarya</taxon>
        <taxon>Ascomycota</taxon>
        <taxon>Saccharomycotina</taxon>
        <taxon>Pichiomycetes</taxon>
        <taxon>Debaryomycetaceae</taxon>
        <taxon>Millerozyma</taxon>
    </lineage>
</organism>
<feature type="compositionally biased region" description="Polar residues" evidence="5">
    <location>
        <begin position="159"/>
        <end position="182"/>
    </location>
</feature>
<dbReference type="GO" id="GO:0003677">
    <property type="term" value="F:DNA binding"/>
    <property type="evidence" value="ECO:0007669"/>
    <property type="project" value="UniProtKB-UniRule"/>
</dbReference>
<dbReference type="Pfam" id="PF05920">
    <property type="entry name" value="Homeobox_KN"/>
    <property type="match status" value="1"/>
</dbReference>
<dbReference type="eggNOG" id="KOG0773">
    <property type="taxonomic scope" value="Eukaryota"/>
</dbReference>
<dbReference type="SMART" id="SM00389">
    <property type="entry name" value="HOX"/>
    <property type="match status" value="1"/>
</dbReference>
<dbReference type="SUPFAM" id="SSF46689">
    <property type="entry name" value="Homeodomain-like"/>
    <property type="match status" value="1"/>
</dbReference>
<dbReference type="CDD" id="cd00086">
    <property type="entry name" value="homeodomain"/>
    <property type="match status" value="1"/>
</dbReference>
<evidence type="ECO:0000259" key="6">
    <source>
        <dbReference type="PROSITE" id="PS50071"/>
    </source>
</evidence>
<keyword evidence="8" id="KW-1185">Reference proteome</keyword>
<dbReference type="InterPro" id="IPR001356">
    <property type="entry name" value="HD"/>
</dbReference>
<dbReference type="STRING" id="559304.G8YBT2"/>
<reference evidence="7 8" key="1">
    <citation type="journal article" date="2012" name="G3 (Bethesda)">
        <title>Pichia sorbitophila, an interspecies yeast hybrid reveals early steps of genome resolution following polyploidization.</title>
        <authorList>
            <person name="Leh Louis V."/>
            <person name="Despons L."/>
            <person name="Friedrich A."/>
            <person name="Martin T."/>
            <person name="Durrens P."/>
            <person name="Casaregola S."/>
            <person name="Neuveglise C."/>
            <person name="Fairhead C."/>
            <person name="Marck C."/>
            <person name="Cruz J.A."/>
            <person name="Straub M.L."/>
            <person name="Kugler V."/>
            <person name="Sacerdot C."/>
            <person name="Uzunov Z."/>
            <person name="Thierry A."/>
            <person name="Weiss S."/>
            <person name="Bleykasten C."/>
            <person name="De Montigny J."/>
            <person name="Jacques N."/>
            <person name="Jung P."/>
            <person name="Lemaire M."/>
            <person name="Mallet S."/>
            <person name="Morel G."/>
            <person name="Richard G.F."/>
            <person name="Sarkar A."/>
            <person name="Savel G."/>
            <person name="Schacherer J."/>
            <person name="Seret M.L."/>
            <person name="Talla E."/>
            <person name="Samson G."/>
            <person name="Jubin C."/>
            <person name="Poulain J."/>
            <person name="Vacherie B."/>
            <person name="Barbe V."/>
            <person name="Pelletier E."/>
            <person name="Sherman D.J."/>
            <person name="Westhof E."/>
            <person name="Weissenbach J."/>
            <person name="Baret P.V."/>
            <person name="Wincker P."/>
            <person name="Gaillardin C."/>
            <person name="Dujon B."/>
            <person name="Souciet J.L."/>
        </authorList>
    </citation>
    <scope>NUCLEOTIDE SEQUENCE [LARGE SCALE GENOMIC DNA]</scope>
    <source>
        <strain evidence="8">ATCC MYA-4447 / BCRC 22081 / CBS 7064 / NBRC 10061 / NRRL Y-12695</strain>
    </source>
</reference>
<gene>
    <name evidence="7" type="primary">Piso0_002138</name>
    <name evidence="7" type="ORF">GNLVRS01_PISO0J05487g</name>
</gene>
<feature type="compositionally biased region" description="Low complexity" evidence="5">
    <location>
        <begin position="300"/>
        <end position="353"/>
    </location>
</feature>
<evidence type="ECO:0000313" key="7">
    <source>
        <dbReference type="EMBL" id="CCE82413.1"/>
    </source>
</evidence>
<dbReference type="Proteomes" id="UP000005222">
    <property type="component" value="Chromosome J"/>
</dbReference>
<dbReference type="InParanoid" id="G8YBT2"/>
<keyword evidence="1 4" id="KW-0238">DNA-binding</keyword>
<dbReference type="GO" id="GO:0005634">
    <property type="term" value="C:nucleus"/>
    <property type="evidence" value="ECO:0007669"/>
    <property type="project" value="UniProtKB-SubCell"/>
</dbReference>
<protein>
    <submittedName>
        <fullName evidence="7">Piso0_002138 protein</fullName>
    </submittedName>
</protein>
<keyword evidence="2 4" id="KW-0371">Homeobox</keyword>
<dbReference type="OrthoDB" id="10056939at2759"/>
<dbReference type="PANTHER" id="PTHR11850">
    <property type="entry name" value="HOMEOBOX PROTEIN TRANSCRIPTION FACTORS"/>
    <property type="match status" value="1"/>
</dbReference>
<feature type="compositionally biased region" description="Polar residues" evidence="5">
    <location>
        <begin position="207"/>
        <end position="220"/>
    </location>
</feature>
<dbReference type="InterPro" id="IPR008422">
    <property type="entry name" value="KN_HD"/>
</dbReference>
<dbReference type="Gene3D" id="1.10.10.60">
    <property type="entry name" value="Homeodomain-like"/>
    <property type="match status" value="1"/>
</dbReference>
<feature type="domain" description="Homeobox" evidence="6">
    <location>
        <begin position="222"/>
        <end position="285"/>
    </location>
</feature>
<evidence type="ECO:0000256" key="3">
    <source>
        <dbReference type="ARBA" id="ARBA00023242"/>
    </source>
</evidence>
<dbReference type="EMBL" id="FO082050">
    <property type="protein sequence ID" value="CCE82413.1"/>
    <property type="molecule type" value="Genomic_DNA"/>
</dbReference>
<feature type="DNA-binding region" description="Homeobox" evidence="4">
    <location>
        <begin position="224"/>
        <end position="286"/>
    </location>
</feature>
<dbReference type="GO" id="GO:0006355">
    <property type="term" value="P:regulation of DNA-templated transcription"/>
    <property type="evidence" value="ECO:0007669"/>
    <property type="project" value="InterPro"/>
</dbReference>
<evidence type="ECO:0000256" key="1">
    <source>
        <dbReference type="ARBA" id="ARBA00023125"/>
    </source>
</evidence>
<name>G8YBT2_PICSO</name>
<dbReference type="HOGENOM" id="CLU_778702_0_0_1"/>
<feature type="region of interest" description="Disordered" evidence="5">
    <location>
        <begin position="156"/>
        <end position="183"/>
    </location>
</feature>
<dbReference type="PROSITE" id="PS50071">
    <property type="entry name" value="HOMEOBOX_2"/>
    <property type="match status" value="1"/>
</dbReference>
<dbReference type="InterPro" id="IPR050224">
    <property type="entry name" value="TALE_homeobox"/>
</dbReference>
<feature type="region of interest" description="Disordered" evidence="5">
    <location>
        <begin position="286"/>
        <end position="353"/>
    </location>
</feature>
<dbReference type="InterPro" id="IPR009057">
    <property type="entry name" value="Homeodomain-like_sf"/>
</dbReference>
<comment type="subcellular location">
    <subcellularLocation>
        <location evidence="4">Nucleus</location>
    </subcellularLocation>
</comment>